<evidence type="ECO:0000313" key="5">
    <source>
        <dbReference type="Proteomes" id="UP001249020"/>
    </source>
</evidence>
<accession>A0AAW8QZE3</accession>
<dbReference type="SMART" id="SM00634">
    <property type="entry name" value="BID_1"/>
    <property type="match status" value="4"/>
</dbReference>
<evidence type="ECO:0000256" key="1">
    <source>
        <dbReference type="ARBA" id="ARBA00010116"/>
    </source>
</evidence>
<sequence length="727" mass="74335">MKFFLVLASTIMLAACGGGDELTRDGSGNTPDDPDQSPDVSYAVTLTIADADGTATNEVSEGNPLVVTATVTATGGAAVNDILVTFTMSSTGLANFDNDSSTALTNADGVAQIGLEVGQLRGDALVTGSIEIGSNTTSANVGFSSTGTQQTQVVPATLELFSSQVQMESSGSDSVILTAVVKNEQNVLLEGVDVSFSADNGASLSVDDNGVSNASGIVTATLTTANNQMNRTINVSASTASLTDDLTLEVVGTEVRVNGASSAIINDSVPLTVNLIDSEGNGISGQTVQLSVSSGSLDNNSPLTGANGQVLVNFTANVSGVSTITASALNAEGSFEVTVQQDDFTFSSLPSDDIPLNTAQDISVRWFKDNAAFVGGDVVVTTSRGDIATPNIVTNNAGIATFSISSAFAGPASISAIGTDNNGNQVTARANVEFIASQVQSIFVDATPDLIGPEGETSTITAVVRDPSGNLVKGKVVDFSLLDSSGGSISPNSATTGSDGIASTVYTSNAVSAEDGVTVTASADGVSSSVDLTVGDRAFDISIGTGAEIESPDSSTYLKEFAVFVSDSVGRPVENAELTASSTPVKFSSGGTYQKGFYQYDADSDRWVRFITATCDNEDINNNGRLDAGEDVNGDGELTPGIIGTISFQDGISRTNASGQATLELRYPRQFALWAEVEIAVFGQSSGSEARDSQTLTLPIEANDINDENKAPPANPFGSAFDCSDPN</sequence>
<evidence type="ECO:0000256" key="2">
    <source>
        <dbReference type="SAM" id="MobiDB-lite"/>
    </source>
</evidence>
<dbReference type="InterPro" id="IPR051715">
    <property type="entry name" value="Intimin-Invasin_domain"/>
</dbReference>
<gene>
    <name evidence="4" type="ORF">RM544_02255</name>
</gene>
<dbReference type="AlphaFoldDB" id="A0AAW8QZE3"/>
<dbReference type="Proteomes" id="UP001249020">
    <property type="component" value="Unassembled WGS sequence"/>
</dbReference>
<dbReference type="PANTHER" id="PTHR39576">
    <property type="entry name" value="ATTACHING AND EFFACING PROTEIN HOMOLOG-RELATED-RELATED"/>
    <property type="match status" value="1"/>
</dbReference>
<comment type="similarity">
    <text evidence="1">Belongs to the intimin/invasin family.</text>
</comment>
<protein>
    <submittedName>
        <fullName evidence="4">Ig-like domain-containing protein</fullName>
    </submittedName>
</protein>
<feature type="domain" description="Big-1" evidence="3">
    <location>
        <begin position="43"/>
        <end position="144"/>
    </location>
</feature>
<name>A0AAW8QZE3_9ALTE</name>
<dbReference type="RefSeq" id="WP_311360153.1">
    <property type="nucleotide sequence ID" value="NZ_JAVRIE010000001.1"/>
</dbReference>
<feature type="region of interest" description="Disordered" evidence="2">
    <location>
        <begin position="701"/>
        <end position="727"/>
    </location>
</feature>
<dbReference type="InterPro" id="IPR008964">
    <property type="entry name" value="Invasin/intimin_cell_adhesion"/>
</dbReference>
<dbReference type="InterPro" id="IPR003344">
    <property type="entry name" value="Big_1_dom"/>
</dbReference>
<evidence type="ECO:0000259" key="3">
    <source>
        <dbReference type="PROSITE" id="PS51127"/>
    </source>
</evidence>
<dbReference type="Pfam" id="PF02369">
    <property type="entry name" value="Big_1"/>
    <property type="match status" value="3"/>
</dbReference>
<dbReference type="PROSITE" id="PS51257">
    <property type="entry name" value="PROKAR_LIPOPROTEIN"/>
    <property type="match status" value="1"/>
</dbReference>
<dbReference type="PANTHER" id="PTHR39576:SF2">
    <property type="entry name" value="ATTACHING AND EFFACING PROTEIN HOMOLOG-RELATED"/>
    <property type="match status" value="1"/>
</dbReference>
<dbReference type="SUPFAM" id="SSF49373">
    <property type="entry name" value="Invasin/intimin cell-adhesion fragments"/>
    <property type="match status" value="5"/>
</dbReference>
<comment type="caution">
    <text evidence="4">The sequence shown here is derived from an EMBL/GenBank/DDBJ whole genome shotgun (WGS) entry which is preliminary data.</text>
</comment>
<dbReference type="EMBL" id="JAVRIE010000001">
    <property type="protein sequence ID" value="MDT0581346.1"/>
    <property type="molecule type" value="Genomic_DNA"/>
</dbReference>
<proteinExistence type="inferred from homology"/>
<organism evidence="4 5">
    <name type="scientific">Brumicola blandensis</name>
    <dbReference type="NCBI Taxonomy" id="3075611"/>
    <lineage>
        <taxon>Bacteria</taxon>
        <taxon>Pseudomonadati</taxon>
        <taxon>Pseudomonadota</taxon>
        <taxon>Gammaproteobacteria</taxon>
        <taxon>Alteromonadales</taxon>
        <taxon>Alteromonadaceae</taxon>
        <taxon>Brumicola</taxon>
    </lineage>
</organism>
<dbReference type="GO" id="GO:0009279">
    <property type="term" value="C:cell outer membrane"/>
    <property type="evidence" value="ECO:0007669"/>
    <property type="project" value="TreeGrafter"/>
</dbReference>
<evidence type="ECO:0000313" key="4">
    <source>
        <dbReference type="EMBL" id="MDT0581346.1"/>
    </source>
</evidence>
<dbReference type="Gene3D" id="2.60.40.10">
    <property type="entry name" value="Immunoglobulins"/>
    <property type="match status" value="3"/>
</dbReference>
<reference evidence="4 5" key="1">
    <citation type="submission" date="2023-09" db="EMBL/GenBank/DDBJ databases">
        <authorList>
            <person name="Rey-Velasco X."/>
        </authorList>
    </citation>
    <scope>NUCLEOTIDE SEQUENCE [LARGE SCALE GENOMIC DNA]</scope>
    <source>
        <strain evidence="4 5">W409</strain>
    </source>
</reference>
<keyword evidence="5" id="KW-1185">Reference proteome</keyword>
<feature type="domain" description="Big-1" evidence="3">
    <location>
        <begin position="441"/>
        <end position="533"/>
    </location>
</feature>
<dbReference type="PROSITE" id="PS51127">
    <property type="entry name" value="BIG1"/>
    <property type="match status" value="3"/>
</dbReference>
<feature type="domain" description="Big-1" evidence="3">
    <location>
        <begin position="245"/>
        <end position="347"/>
    </location>
</feature>
<dbReference type="InterPro" id="IPR013783">
    <property type="entry name" value="Ig-like_fold"/>
</dbReference>